<dbReference type="EMBL" id="KZ821615">
    <property type="protein sequence ID" value="PYH73193.1"/>
    <property type="molecule type" value="Genomic_DNA"/>
</dbReference>
<reference evidence="11" key="1">
    <citation type="submission" date="2016-12" db="EMBL/GenBank/DDBJ databases">
        <title>The genomes of Aspergillus section Nigri reveals drivers in fungal speciation.</title>
        <authorList>
            <consortium name="DOE Joint Genome Institute"/>
            <person name="Vesth T.C."/>
            <person name="Nybo J."/>
            <person name="Theobald S."/>
            <person name="Brandl J."/>
            <person name="Frisvad J.C."/>
            <person name="Nielsen K.F."/>
            <person name="Lyhne E.K."/>
            <person name="Kogle M.E."/>
            <person name="Kuo A."/>
            <person name="Riley R."/>
            <person name="Clum A."/>
            <person name="Nolan M."/>
            <person name="Lipzen A."/>
            <person name="Salamov A."/>
            <person name="Henrissat B."/>
            <person name="Wiebenga A."/>
            <person name="De Vries R.P."/>
            <person name="Grigoriev I.V."/>
            <person name="Mortensen U.H."/>
            <person name="Andersen M.R."/>
            <person name="Baker S.E."/>
        </authorList>
    </citation>
    <scope>NUCLEOTIDE SEQUENCE [LARGE SCALE GENOMIC DNA]</scope>
    <source>
        <strain evidence="11">CBS 113365</strain>
    </source>
</reference>
<dbReference type="PANTHER" id="PTHR24305">
    <property type="entry name" value="CYTOCHROME P450"/>
    <property type="match status" value="1"/>
</dbReference>
<evidence type="ECO:0000313" key="11">
    <source>
        <dbReference type="EMBL" id="PYH73193.1"/>
    </source>
</evidence>
<evidence type="ECO:0000256" key="3">
    <source>
        <dbReference type="ARBA" id="ARBA00022617"/>
    </source>
</evidence>
<dbReference type="PRINTS" id="PR00385">
    <property type="entry name" value="P450"/>
</dbReference>
<dbReference type="GeneID" id="37214389"/>
<gene>
    <name evidence="11" type="ORF">BO88DRAFT_440519</name>
</gene>
<keyword evidence="4 8" id="KW-0479">Metal-binding</keyword>
<dbReference type="SUPFAM" id="SSF48264">
    <property type="entry name" value="Cytochrome P450"/>
    <property type="match status" value="1"/>
</dbReference>
<comment type="similarity">
    <text evidence="2 9">Belongs to the cytochrome P450 family.</text>
</comment>
<evidence type="ECO:0000256" key="4">
    <source>
        <dbReference type="ARBA" id="ARBA00022723"/>
    </source>
</evidence>
<evidence type="ECO:0000256" key="10">
    <source>
        <dbReference type="SAM" id="Phobius"/>
    </source>
</evidence>
<comment type="cofactor">
    <cofactor evidence="1 8">
        <name>heme</name>
        <dbReference type="ChEBI" id="CHEBI:30413"/>
    </cofactor>
</comment>
<evidence type="ECO:0000256" key="5">
    <source>
        <dbReference type="ARBA" id="ARBA00023002"/>
    </source>
</evidence>
<dbReference type="PROSITE" id="PS00086">
    <property type="entry name" value="CYTOCHROME_P450"/>
    <property type="match status" value="1"/>
</dbReference>
<protein>
    <submittedName>
        <fullName evidence="11">Cytochrome P450</fullName>
    </submittedName>
</protein>
<keyword evidence="10" id="KW-1133">Transmembrane helix</keyword>
<feature type="binding site" description="axial binding residue" evidence="8">
    <location>
        <position position="459"/>
    </location>
    <ligand>
        <name>heme</name>
        <dbReference type="ChEBI" id="CHEBI:30413"/>
    </ligand>
    <ligandPart>
        <name>Fe</name>
        <dbReference type="ChEBI" id="CHEBI:18248"/>
    </ligandPart>
</feature>
<evidence type="ECO:0000256" key="9">
    <source>
        <dbReference type="RuleBase" id="RU000461"/>
    </source>
</evidence>
<accession>A0A319C4H6</accession>
<dbReference type="InterPro" id="IPR050121">
    <property type="entry name" value="Cytochrome_P450_monoxygenase"/>
</dbReference>
<evidence type="ECO:0000256" key="7">
    <source>
        <dbReference type="ARBA" id="ARBA00023033"/>
    </source>
</evidence>
<evidence type="ECO:0000256" key="2">
    <source>
        <dbReference type="ARBA" id="ARBA00010617"/>
    </source>
</evidence>
<sequence length="521" mass="58151">MMFKLFTGVGEAGNVGIALLVGFILLVLTRTLYLGVFHPLARYPGPLLARFSNLYSAYHAWKGDIHIDIYRCHERYGDHVRYAPNRLLINTAGAVQDIYGHRAPVKKYVNYRVLAQQAPNTLTMQDKMQHSRRRRVLSQGFSARSLESWQPRIVSQLDRLSQVIRACLITTPSSMANGWTTPLDMARNCKSPLTVVIVDRLAFDTMTSVSFDSDFDTLRSSKYRYVIEAIAASNIRLSVLLQAQELATANLDGQLFPSSIAGRRQFVRFIRELLGTRLRALDKGGDLFAFLQQCKDPATGEGLGVTELSTETATFIIAGSDTSSTTMAAVCHYVTGSSECHRRVTDEVRSAFASLRDIRLGPALNSCVFLRACVDEALRLSPPAASALWREVEDGGASIDGHWLPPGCEVGVGIYSIHHRVTEWPKPFRFNPDRWLKRSGTQEVDGRAYMPFSIGARSCIGKPLALAQVMLTMARLFWEFDMRRVDRDDSEAKDVEYVEYVVADHVTAGGQGPMVSFRPRI</sequence>
<dbReference type="GO" id="GO:0020037">
    <property type="term" value="F:heme binding"/>
    <property type="evidence" value="ECO:0007669"/>
    <property type="project" value="InterPro"/>
</dbReference>
<keyword evidence="6 8" id="KW-0408">Iron</keyword>
<dbReference type="Pfam" id="PF00067">
    <property type="entry name" value="p450"/>
    <property type="match status" value="1"/>
</dbReference>
<proteinExistence type="inferred from homology"/>
<dbReference type="OrthoDB" id="1470350at2759"/>
<keyword evidence="5 9" id="KW-0560">Oxidoreductase</keyword>
<dbReference type="CDD" id="cd11061">
    <property type="entry name" value="CYP67-like"/>
    <property type="match status" value="1"/>
</dbReference>
<keyword evidence="12" id="KW-1185">Reference proteome</keyword>
<dbReference type="InterPro" id="IPR002401">
    <property type="entry name" value="Cyt_P450_E_grp-I"/>
</dbReference>
<dbReference type="GO" id="GO:0004497">
    <property type="term" value="F:monooxygenase activity"/>
    <property type="evidence" value="ECO:0007669"/>
    <property type="project" value="UniProtKB-KW"/>
</dbReference>
<dbReference type="InterPro" id="IPR017972">
    <property type="entry name" value="Cyt_P450_CS"/>
</dbReference>
<keyword evidence="10" id="KW-0472">Membrane</keyword>
<dbReference type="GO" id="GO:0016705">
    <property type="term" value="F:oxidoreductase activity, acting on paired donors, with incorporation or reduction of molecular oxygen"/>
    <property type="evidence" value="ECO:0007669"/>
    <property type="project" value="InterPro"/>
</dbReference>
<keyword evidence="3 8" id="KW-0349">Heme</keyword>
<keyword evidence="10" id="KW-0812">Transmembrane</keyword>
<dbReference type="PRINTS" id="PR00463">
    <property type="entry name" value="EP450I"/>
</dbReference>
<feature type="transmembrane region" description="Helical" evidence="10">
    <location>
        <begin position="12"/>
        <end position="33"/>
    </location>
</feature>
<dbReference type="RefSeq" id="XP_025566987.1">
    <property type="nucleotide sequence ID" value="XM_025709797.1"/>
</dbReference>
<dbReference type="Gene3D" id="1.10.630.10">
    <property type="entry name" value="Cytochrome P450"/>
    <property type="match status" value="1"/>
</dbReference>
<evidence type="ECO:0000256" key="1">
    <source>
        <dbReference type="ARBA" id="ARBA00001971"/>
    </source>
</evidence>
<dbReference type="GO" id="GO:0005506">
    <property type="term" value="F:iron ion binding"/>
    <property type="evidence" value="ECO:0007669"/>
    <property type="project" value="InterPro"/>
</dbReference>
<dbReference type="InterPro" id="IPR001128">
    <property type="entry name" value="Cyt_P450"/>
</dbReference>
<name>A0A319C4H6_ASPVC</name>
<evidence type="ECO:0000256" key="8">
    <source>
        <dbReference type="PIRSR" id="PIRSR602401-1"/>
    </source>
</evidence>
<evidence type="ECO:0000256" key="6">
    <source>
        <dbReference type="ARBA" id="ARBA00023004"/>
    </source>
</evidence>
<organism evidence="11 12">
    <name type="scientific">Aspergillus vadensis (strain CBS 113365 / IMI 142717 / IBT 24658)</name>
    <dbReference type="NCBI Taxonomy" id="1448311"/>
    <lineage>
        <taxon>Eukaryota</taxon>
        <taxon>Fungi</taxon>
        <taxon>Dikarya</taxon>
        <taxon>Ascomycota</taxon>
        <taxon>Pezizomycotina</taxon>
        <taxon>Eurotiomycetes</taxon>
        <taxon>Eurotiomycetidae</taxon>
        <taxon>Eurotiales</taxon>
        <taxon>Aspergillaceae</taxon>
        <taxon>Aspergillus</taxon>
        <taxon>Aspergillus subgen. Circumdati</taxon>
    </lineage>
</organism>
<dbReference type="AlphaFoldDB" id="A0A319C4H6"/>
<dbReference type="InterPro" id="IPR036396">
    <property type="entry name" value="Cyt_P450_sf"/>
</dbReference>
<dbReference type="PANTHER" id="PTHR24305:SF237">
    <property type="entry name" value="CYTOCHROME P450 MONOOXYGENASE ATNE-RELATED"/>
    <property type="match status" value="1"/>
</dbReference>
<evidence type="ECO:0000313" key="12">
    <source>
        <dbReference type="Proteomes" id="UP000248405"/>
    </source>
</evidence>
<dbReference type="Proteomes" id="UP000248405">
    <property type="component" value="Unassembled WGS sequence"/>
</dbReference>
<keyword evidence="7 9" id="KW-0503">Monooxygenase</keyword>